<evidence type="ECO:0000256" key="1">
    <source>
        <dbReference type="ARBA" id="ARBA00022664"/>
    </source>
</evidence>
<dbReference type="Proteomes" id="UP000765509">
    <property type="component" value="Unassembled WGS sequence"/>
</dbReference>
<evidence type="ECO:0000313" key="2">
    <source>
        <dbReference type="EMBL" id="MBW0521005.1"/>
    </source>
</evidence>
<sequence length="115" mass="13329">MREKNQLKKFSIDSKPFQEQLIYQEGIGTIIKSKDSLKMISHTGQGIPYHHFSSSYQPYIPAQMAPRPPLKCAYCKQEGHSATRCTHLAEDLDKRLIRTQRASYLCPNYQRVPME</sequence>
<comment type="caution">
    <text evidence="2">The sequence shown here is derived from an EMBL/GenBank/DDBJ whole genome shotgun (WGS) entry which is preliminary data.</text>
</comment>
<accession>A0A9Q3HZV0</accession>
<gene>
    <name evidence="2" type="ORF">O181_060720</name>
</gene>
<dbReference type="AlphaFoldDB" id="A0A9Q3HZV0"/>
<dbReference type="OrthoDB" id="2506366at2759"/>
<evidence type="ECO:0000313" key="3">
    <source>
        <dbReference type="Proteomes" id="UP000765509"/>
    </source>
</evidence>
<keyword evidence="1" id="KW-0507">mRNA processing</keyword>
<protein>
    <recommendedName>
        <fullName evidence="4">CCHC-type domain-containing protein</fullName>
    </recommendedName>
</protein>
<keyword evidence="3" id="KW-1185">Reference proteome</keyword>
<reference evidence="2" key="1">
    <citation type="submission" date="2021-03" db="EMBL/GenBank/DDBJ databases">
        <title>Draft genome sequence of rust myrtle Austropuccinia psidii MF-1, a brazilian biotype.</title>
        <authorList>
            <person name="Quecine M.C."/>
            <person name="Pachon D.M.R."/>
            <person name="Bonatelli M.L."/>
            <person name="Correr F.H."/>
            <person name="Franceschini L.M."/>
            <person name="Leite T.F."/>
            <person name="Margarido G.R.A."/>
            <person name="Almeida C.A."/>
            <person name="Ferrarezi J.A."/>
            <person name="Labate C.A."/>
        </authorList>
    </citation>
    <scope>NUCLEOTIDE SEQUENCE</scope>
    <source>
        <strain evidence="2">MF-1</strain>
    </source>
</reference>
<name>A0A9Q3HZV0_9BASI</name>
<dbReference type="GO" id="GO:0006397">
    <property type="term" value="P:mRNA processing"/>
    <property type="evidence" value="ECO:0007669"/>
    <property type="project" value="UniProtKB-KW"/>
</dbReference>
<dbReference type="GO" id="GO:0008270">
    <property type="term" value="F:zinc ion binding"/>
    <property type="evidence" value="ECO:0007669"/>
    <property type="project" value="InterPro"/>
</dbReference>
<dbReference type="EMBL" id="AVOT02028513">
    <property type="protein sequence ID" value="MBW0521005.1"/>
    <property type="molecule type" value="Genomic_DNA"/>
</dbReference>
<evidence type="ECO:0008006" key="4">
    <source>
        <dbReference type="Google" id="ProtNLM"/>
    </source>
</evidence>
<organism evidence="2 3">
    <name type="scientific">Austropuccinia psidii MF-1</name>
    <dbReference type="NCBI Taxonomy" id="1389203"/>
    <lineage>
        <taxon>Eukaryota</taxon>
        <taxon>Fungi</taxon>
        <taxon>Dikarya</taxon>
        <taxon>Basidiomycota</taxon>
        <taxon>Pucciniomycotina</taxon>
        <taxon>Pucciniomycetes</taxon>
        <taxon>Pucciniales</taxon>
        <taxon>Sphaerophragmiaceae</taxon>
        <taxon>Austropuccinia</taxon>
    </lineage>
</organism>
<dbReference type="GO" id="GO:0003676">
    <property type="term" value="F:nucleic acid binding"/>
    <property type="evidence" value="ECO:0007669"/>
    <property type="project" value="InterPro"/>
</dbReference>
<dbReference type="SUPFAM" id="SSF57756">
    <property type="entry name" value="Retrovirus zinc finger-like domains"/>
    <property type="match status" value="1"/>
</dbReference>
<dbReference type="InterPro" id="IPR036875">
    <property type="entry name" value="Znf_CCHC_sf"/>
</dbReference>
<proteinExistence type="predicted"/>